<dbReference type="AlphaFoldDB" id="A0A1I6SY24"/>
<feature type="chain" id="PRO_5011601882" description="DUF2927 domain-containing protein" evidence="1">
    <location>
        <begin position="22"/>
        <end position="319"/>
    </location>
</feature>
<evidence type="ECO:0000256" key="1">
    <source>
        <dbReference type="SAM" id="SignalP"/>
    </source>
</evidence>
<dbReference type="RefSeq" id="WP_092312003.1">
    <property type="nucleotide sequence ID" value="NZ_FOZV01000006.1"/>
</dbReference>
<accession>A0A1I6SY24</accession>
<dbReference type="EMBL" id="FOZV01000006">
    <property type="protein sequence ID" value="SFS81793.1"/>
    <property type="molecule type" value="Genomic_DNA"/>
</dbReference>
<dbReference type="OrthoDB" id="7218943at2"/>
<protein>
    <recommendedName>
        <fullName evidence="4">DUF2927 domain-containing protein</fullName>
    </recommendedName>
</protein>
<organism evidence="2 3">
    <name type="scientific">Brevundimonas viscosa</name>
    <dbReference type="NCBI Taxonomy" id="871741"/>
    <lineage>
        <taxon>Bacteria</taxon>
        <taxon>Pseudomonadati</taxon>
        <taxon>Pseudomonadota</taxon>
        <taxon>Alphaproteobacteria</taxon>
        <taxon>Caulobacterales</taxon>
        <taxon>Caulobacteraceae</taxon>
        <taxon>Brevundimonas</taxon>
    </lineage>
</organism>
<keyword evidence="3" id="KW-1185">Reference proteome</keyword>
<evidence type="ECO:0000313" key="2">
    <source>
        <dbReference type="EMBL" id="SFS81793.1"/>
    </source>
</evidence>
<feature type="signal peptide" evidence="1">
    <location>
        <begin position="1"/>
        <end position="21"/>
    </location>
</feature>
<proteinExistence type="predicted"/>
<keyword evidence="1" id="KW-0732">Signal</keyword>
<dbReference type="Proteomes" id="UP000198788">
    <property type="component" value="Unassembled WGS sequence"/>
</dbReference>
<reference evidence="3" key="1">
    <citation type="submission" date="2016-10" db="EMBL/GenBank/DDBJ databases">
        <authorList>
            <person name="Varghese N."/>
            <person name="Submissions S."/>
        </authorList>
    </citation>
    <scope>NUCLEOTIDE SEQUENCE [LARGE SCALE GENOMIC DNA]</scope>
    <source>
        <strain evidence="3">CGMCC 1.10683</strain>
    </source>
</reference>
<dbReference type="STRING" id="871741.SAMN05192570_2782"/>
<sequence length="319" mass="34444">MTTWALAGAMAAAILQPQATAAAPPPQDPADLATTRLEDIVVDRRRLEEVVREFVGEVGAPPYRRGLARWHDRLCVGVANVRHDVGQAVVDRVSEVALELGLDIGEPGCTANVVIVFTTDGAALADAMVAENRRAFRIGLGGLDRGNPALRDFRTADRPVRWWHVSLPVNSNNGKIAVRMPGDVDPYGNPSAPVIAVFAASRLNSQIRDDLNKAMIVVDVDRLGGANLAQLADYVAFVALAQVDPDADTAAYDTVLNLFDRPAAVEGLTEWDRTYLTSLYRVQGGPVRRINPNAQADVMANDMARRWRAGQTAPEPAPE</sequence>
<evidence type="ECO:0000313" key="3">
    <source>
        <dbReference type="Proteomes" id="UP000198788"/>
    </source>
</evidence>
<gene>
    <name evidence="2" type="ORF">SAMN05192570_2782</name>
</gene>
<evidence type="ECO:0008006" key="4">
    <source>
        <dbReference type="Google" id="ProtNLM"/>
    </source>
</evidence>
<name>A0A1I6SY24_9CAUL</name>